<keyword evidence="2" id="KW-0472">Membrane</keyword>
<evidence type="ECO:0000313" key="4">
    <source>
        <dbReference type="Proteomes" id="UP001283212"/>
    </source>
</evidence>
<keyword evidence="2" id="KW-0812">Transmembrane</keyword>
<keyword evidence="2" id="KW-1133">Transmembrane helix</keyword>
<dbReference type="InterPro" id="IPR036390">
    <property type="entry name" value="WH_DNA-bd_sf"/>
</dbReference>
<evidence type="ECO:0008006" key="5">
    <source>
        <dbReference type="Google" id="ProtNLM"/>
    </source>
</evidence>
<organism evidence="3 4">
    <name type="scientific">Methanorbis rubei</name>
    <dbReference type="NCBI Taxonomy" id="3028300"/>
    <lineage>
        <taxon>Archaea</taxon>
        <taxon>Methanobacteriati</taxon>
        <taxon>Methanobacteriota</taxon>
        <taxon>Stenosarchaea group</taxon>
        <taxon>Methanomicrobia</taxon>
        <taxon>Methanomicrobiales</taxon>
        <taxon>Methanocorpusculaceae</taxon>
        <taxon>Methanorbis</taxon>
    </lineage>
</organism>
<dbReference type="Gene3D" id="1.10.10.10">
    <property type="entry name" value="Winged helix-like DNA-binding domain superfamily/Winged helix DNA-binding domain"/>
    <property type="match status" value="2"/>
</dbReference>
<dbReference type="InterPro" id="IPR036388">
    <property type="entry name" value="WH-like_DNA-bd_sf"/>
</dbReference>
<dbReference type="AlphaFoldDB" id="A0AAE4MH49"/>
<evidence type="ECO:0000313" key="3">
    <source>
        <dbReference type="EMBL" id="MDV0444149.1"/>
    </source>
</evidence>
<gene>
    <name evidence="3" type="ORF">McpCs1_15450</name>
</gene>
<dbReference type="EMBL" id="JAWDKB010000006">
    <property type="protein sequence ID" value="MDV0444149.1"/>
    <property type="molecule type" value="Genomic_DNA"/>
</dbReference>
<feature type="transmembrane region" description="Helical" evidence="2">
    <location>
        <begin position="80"/>
        <end position="102"/>
    </location>
</feature>
<feature type="region of interest" description="Disordered" evidence="1">
    <location>
        <begin position="267"/>
        <end position="291"/>
    </location>
</feature>
<dbReference type="Proteomes" id="UP001283212">
    <property type="component" value="Unassembled WGS sequence"/>
</dbReference>
<evidence type="ECO:0000256" key="1">
    <source>
        <dbReference type="SAM" id="MobiDB-lite"/>
    </source>
</evidence>
<sequence length="291" mass="32505">MKNIKPIFILLIILSLLFTPVMADDTVISRGSLIISAVPDDFEDDETLAPIENPWIMDPISELEYILTILYTGVWGLPSILISQLLAIFTIFLGAGALGLLVTRKKLPDDPESRPMIVYNAIKENPGMTMAQLQKLTGIPRGSINYTIHRLSLAGKIKKTTDSGAGNYYPVNVQVAGHEEFMHKVLTEERPNKIFQTIIDHPGVSQKILVEKTGIPQTTLQWHLSQLAKYNAIESVRNKNTVHYTAISDYVLLYNQLVGTKKQEIETKNNENVDKISGETTKKNTDNTNES</sequence>
<proteinExistence type="predicted"/>
<dbReference type="PANTHER" id="PTHR36216:SF1">
    <property type="entry name" value="HTH ARSR-TYPE DOMAIN-CONTAINING PROTEIN"/>
    <property type="match status" value="1"/>
</dbReference>
<accession>A0AAE4MH49</accession>
<protein>
    <recommendedName>
        <fullName evidence="5">Winged helix-turn-helix transcriptional regulator</fullName>
    </recommendedName>
</protein>
<dbReference type="SUPFAM" id="SSF46785">
    <property type="entry name" value="Winged helix' DNA-binding domain"/>
    <property type="match status" value="2"/>
</dbReference>
<dbReference type="Pfam" id="PF13412">
    <property type="entry name" value="HTH_24"/>
    <property type="match status" value="1"/>
</dbReference>
<dbReference type="PANTHER" id="PTHR36216">
    <property type="entry name" value="TRANSCRIPTIONAL REGULATOR, TRMB"/>
    <property type="match status" value="1"/>
</dbReference>
<feature type="compositionally biased region" description="Basic and acidic residues" evidence="1">
    <location>
        <begin position="267"/>
        <end position="285"/>
    </location>
</feature>
<dbReference type="CDD" id="cd00090">
    <property type="entry name" value="HTH_ARSR"/>
    <property type="match status" value="1"/>
</dbReference>
<reference evidence="3 4" key="1">
    <citation type="submission" date="2023-06" db="EMBL/GenBank/DDBJ databases">
        <title>Genome sequence of Methancorpusculaceae sp. Cs1.</title>
        <authorList>
            <person name="Protasov E."/>
            <person name="Platt K."/>
            <person name="Poehlein A."/>
            <person name="Daniel R."/>
            <person name="Brune A."/>
        </authorList>
    </citation>
    <scope>NUCLEOTIDE SEQUENCE [LARGE SCALE GENOMIC DNA]</scope>
    <source>
        <strain evidence="3 4">Cs1</strain>
    </source>
</reference>
<comment type="caution">
    <text evidence="3">The sequence shown here is derived from an EMBL/GenBank/DDBJ whole genome shotgun (WGS) entry which is preliminary data.</text>
</comment>
<keyword evidence="4" id="KW-1185">Reference proteome</keyword>
<evidence type="ECO:0000256" key="2">
    <source>
        <dbReference type="SAM" id="Phobius"/>
    </source>
</evidence>
<name>A0AAE4MH49_9EURY</name>
<dbReference type="InterPro" id="IPR011991">
    <property type="entry name" value="ArsR-like_HTH"/>
</dbReference>